<feature type="region of interest" description="Disordered" evidence="8">
    <location>
        <begin position="269"/>
        <end position="391"/>
    </location>
</feature>
<sequence>MAGSQLKRLKAALREQGVIGPQQSKKQKKQNAQNGQVKGNKRLQKAEALDNIRTQFNPFDLKHNVRGPKFEVTSNRPPTGNAAKGINGRPSEAKALGEERRRQTLLVEMNRRNKVGGILDRRFGESDPTMAPEDKMLERFAREKQRSHKRSIFDLEDDEPSEGLTHMGQSLSLDGPALVDDYDEEDALSGSGDDASDDGRPALKRMRPHDAEDSELDPADQQPERKKTKQEVMKEVIAKSKFYKYERQQAKDADEDLREQLDQEFRDLHPLLFSSRKPEAATGAPEAPTAAAQREKLEQQYDIRLRQLALDRRAQPTNRTKTEEEKAEEEANRLKELELKKIRRMEGQEESESEDEGEGDGNQRAEPANGEILFIENEEDDNFGLGSGIKTRPTAAELGFDDEDDFLIEDDLIADGSDLEPIESDDVSGEDDESDAGEEDDDEFTKGLLNEEETSNPVFSQKLKGSTQAMDPQNDADGLPYTFPCPGSLEEVIQITKNVPFEKIPTVVQRIRALYHPKLDSSNKEKLGNFARSLSLIRHTHSLAKTYAIEIANAFRTEIEEFRQSRRSSPNLGDLVTLTAIGTIFPTSDHFHQVVTPAMLLMAQYLGQKVPKEIPDYAKGAYLSTLALQHQKVAKRYVPEVMNFSLNTLCALAPVKAKERPGSFPVHEPAPGMRISNAKSLGIRRLRPSDCVKDGLFGEEASSAKLAIMGTTIEILDAASETWTGKSSFLETFEPVQKAVTHLRSKGCRAELPSALNERIGKLHIKLERMLRVAQMSRRNLELHHHRPLAIKMAIPKFEDTFDPNRHYDPDRDRAELAKLRAEHKKERKGALRELRKDARFVAREKLKAKKEKDAAYEKKYKRLIAEIQSEEGREANAYEREKQLRKRAAKSGR</sequence>
<dbReference type="STRING" id="155417.A0A4Q4TMB3"/>
<keyword evidence="3" id="KW-0690">Ribosome biogenesis</keyword>
<comment type="subcellular location">
    <subcellularLocation>
        <location evidence="1">Nucleus</location>
        <location evidence="1">Nucleolus</location>
    </subcellularLocation>
</comment>
<reference evidence="9 10" key="1">
    <citation type="submission" date="2018-06" db="EMBL/GenBank/DDBJ databases">
        <title>Complete Genomes of Monosporascus.</title>
        <authorList>
            <person name="Robinson A.J."/>
            <person name="Natvig D.O."/>
        </authorList>
    </citation>
    <scope>NUCLEOTIDE SEQUENCE [LARGE SCALE GENOMIC DNA]</scope>
    <source>
        <strain evidence="9 10">CBS 110550</strain>
    </source>
</reference>
<evidence type="ECO:0000256" key="5">
    <source>
        <dbReference type="ARBA" id="ARBA00023242"/>
    </source>
</evidence>
<evidence type="ECO:0000256" key="2">
    <source>
        <dbReference type="ARBA" id="ARBA00007466"/>
    </source>
</evidence>
<dbReference type="PANTHER" id="PTHR23183:SF0">
    <property type="entry name" value="NUCLEOLAR PROTEIN 14"/>
    <property type="match status" value="1"/>
</dbReference>
<keyword evidence="10" id="KW-1185">Reference proteome</keyword>
<dbReference type="InterPro" id="IPR007276">
    <property type="entry name" value="Nop14"/>
</dbReference>
<feature type="compositionally biased region" description="Low complexity" evidence="8">
    <location>
        <begin position="280"/>
        <end position="292"/>
    </location>
</feature>
<feature type="compositionally biased region" description="Basic residues" evidence="8">
    <location>
        <begin position="884"/>
        <end position="894"/>
    </location>
</feature>
<feature type="compositionally biased region" description="Basic and acidic residues" evidence="8">
    <location>
        <begin position="222"/>
        <end position="231"/>
    </location>
</feature>
<evidence type="ECO:0000256" key="8">
    <source>
        <dbReference type="SAM" id="MobiDB-lite"/>
    </source>
</evidence>
<evidence type="ECO:0000256" key="1">
    <source>
        <dbReference type="ARBA" id="ARBA00004604"/>
    </source>
</evidence>
<feature type="compositionally biased region" description="Basic and acidic residues" evidence="8">
    <location>
        <begin position="132"/>
        <end position="144"/>
    </location>
</feature>
<dbReference type="Proteomes" id="UP000293360">
    <property type="component" value="Unassembled WGS sequence"/>
</dbReference>
<feature type="coiled-coil region" evidence="7">
    <location>
        <begin position="814"/>
        <end position="867"/>
    </location>
</feature>
<dbReference type="AlphaFoldDB" id="A0A4Q4TMB3"/>
<evidence type="ECO:0000256" key="6">
    <source>
        <dbReference type="ARBA" id="ARBA00024695"/>
    </source>
</evidence>
<organism evidence="9 10">
    <name type="scientific">Monosporascus ibericus</name>
    <dbReference type="NCBI Taxonomy" id="155417"/>
    <lineage>
        <taxon>Eukaryota</taxon>
        <taxon>Fungi</taxon>
        <taxon>Dikarya</taxon>
        <taxon>Ascomycota</taxon>
        <taxon>Pezizomycotina</taxon>
        <taxon>Sordariomycetes</taxon>
        <taxon>Xylariomycetidae</taxon>
        <taxon>Xylariales</taxon>
        <taxon>Xylariales incertae sedis</taxon>
        <taxon>Monosporascus</taxon>
    </lineage>
</organism>
<dbReference type="GO" id="GO:0030692">
    <property type="term" value="C:Noc4p-Nop14p complex"/>
    <property type="evidence" value="ECO:0007669"/>
    <property type="project" value="TreeGrafter"/>
</dbReference>
<feature type="region of interest" description="Disordered" evidence="8">
    <location>
        <begin position="872"/>
        <end position="894"/>
    </location>
</feature>
<comment type="function">
    <text evidence="6">Involved in nucleolar processing of pre-18S ribosomal RNA. Has a role in the nuclear export of 40S pre-ribosomal subunit to the cytoplasm.</text>
</comment>
<dbReference type="PANTHER" id="PTHR23183">
    <property type="entry name" value="NOP14"/>
    <property type="match status" value="1"/>
</dbReference>
<feature type="compositionally biased region" description="Basic and acidic residues" evidence="8">
    <location>
        <begin position="91"/>
        <end position="100"/>
    </location>
</feature>
<gene>
    <name evidence="9" type="ORF">DL764_002800</name>
</gene>
<feature type="region of interest" description="Disordered" evidence="8">
    <location>
        <begin position="69"/>
        <end position="100"/>
    </location>
</feature>
<dbReference type="EMBL" id="QJNU01000110">
    <property type="protein sequence ID" value="RYP06977.1"/>
    <property type="molecule type" value="Genomic_DNA"/>
</dbReference>
<name>A0A4Q4TMB3_9PEZI</name>
<evidence type="ECO:0000256" key="7">
    <source>
        <dbReference type="SAM" id="Coils"/>
    </source>
</evidence>
<feature type="compositionally biased region" description="Basic and acidic residues" evidence="8">
    <location>
        <begin position="872"/>
        <end position="883"/>
    </location>
</feature>
<comment type="similarity">
    <text evidence="2">Belongs to the NOP14 family.</text>
</comment>
<evidence type="ECO:0000313" key="9">
    <source>
        <dbReference type="EMBL" id="RYP06977.1"/>
    </source>
</evidence>
<feature type="compositionally biased region" description="Low complexity" evidence="8">
    <location>
        <begin position="20"/>
        <end position="38"/>
    </location>
</feature>
<dbReference type="GO" id="GO:0030490">
    <property type="term" value="P:maturation of SSU-rRNA"/>
    <property type="evidence" value="ECO:0007669"/>
    <property type="project" value="TreeGrafter"/>
</dbReference>
<evidence type="ECO:0008006" key="11">
    <source>
        <dbReference type="Google" id="ProtNLM"/>
    </source>
</evidence>
<accession>A0A4Q4TMB3</accession>
<protein>
    <recommendedName>
        <fullName evidence="11">Nop14-like family protein</fullName>
    </recommendedName>
</protein>
<proteinExistence type="inferred from homology"/>
<dbReference type="GO" id="GO:0032040">
    <property type="term" value="C:small-subunit processome"/>
    <property type="evidence" value="ECO:0007669"/>
    <property type="project" value="InterPro"/>
</dbReference>
<keyword evidence="7" id="KW-0175">Coiled coil</keyword>
<feature type="compositionally biased region" description="Acidic residues" evidence="8">
    <location>
        <begin position="414"/>
        <end position="443"/>
    </location>
</feature>
<evidence type="ECO:0000256" key="4">
    <source>
        <dbReference type="ARBA" id="ARBA00022552"/>
    </source>
</evidence>
<keyword evidence="5" id="KW-0539">Nucleus</keyword>
<dbReference type="Pfam" id="PF04147">
    <property type="entry name" value="Nop14"/>
    <property type="match status" value="1"/>
</dbReference>
<feature type="region of interest" description="Disordered" evidence="8">
    <location>
        <begin position="120"/>
        <end position="231"/>
    </location>
</feature>
<feature type="compositionally biased region" description="Acidic residues" evidence="8">
    <location>
        <begin position="348"/>
        <end position="359"/>
    </location>
</feature>
<evidence type="ECO:0000313" key="10">
    <source>
        <dbReference type="Proteomes" id="UP000293360"/>
    </source>
</evidence>
<feature type="region of interest" description="Disordered" evidence="8">
    <location>
        <begin position="414"/>
        <end position="457"/>
    </location>
</feature>
<keyword evidence="4" id="KW-0698">rRNA processing</keyword>
<dbReference type="OrthoDB" id="441771at2759"/>
<comment type="caution">
    <text evidence="9">The sequence shown here is derived from an EMBL/GenBank/DDBJ whole genome shotgun (WGS) entry which is preliminary data.</text>
</comment>
<evidence type="ECO:0000256" key="3">
    <source>
        <dbReference type="ARBA" id="ARBA00022517"/>
    </source>
</evidence>
<feature type="region of interest" description="Disordered" evidence="8">
    <location>
        <begin position="1"/>
        <end position="42"/>
    </location>
</feature>
<feature type="compositionally biased region" description="Basic and acidic residues" evidence="8">
    <location>
        <begin position="293"/>
        <end position="347"/>
    </location>
</feature>